<accession>A0ACB7ZJR1</accession>
<evidence type="ECO:0000313" key="2">
    <source>
        <dbReference type="Proteomes" id="UP000828048"/>
    </source>
</evidence>
<dbReference type="EMBL" id="CM037159">
    <property type="protein sequence ID" value="KAH7866221.1"/>
    <property type="molecule type" value="Genomic_DNA"/>
</dbReference>
<gene>
    <name evidence="1" type="ORF">Vadar_017290</name>
</gene>
<protein>
    <submittedName>
        <fullName evidence="1">Uncharacterized protein</fullName>
    </submittedName>
</protein>
<organism evidence="1 2">
    <name type="scientific">Vaccinium darrowii</name>
    <dbReference type="NCBI Taxonomy" id="229202"/>
    <lineage>
        <taxon>Eukaryota</taxon>
        <taxon>Viridiplantae</taxon>
        <taxon>Streptophyta</taxon>
        <taxon>Embryophyta</taxon>
        <taxon>Tracheophyta</taxon>
        <taxon>Spermatophyta</taxon>
        <taxon>Magnoliopsida</taxon>
        <taxon>eudicotyledons</taxon>
        <taxon>Gunneridae</taxon>
        <taxon>Pentapetalae</taxon>
        <taxon>asterids</taxon>
        <taxon>Ericales</taxon>
        <taxon>Ericaceae</taxon>
        <taxon>Vaccinioideae</taxon>
        <taxon>Vaccinieae</taxon>
        <taxon>Vaccinium</taxon>
    </lineage>
</organism>
<sequence length="142" mass="16162">MGIQGHEFSPKEKAEIMVFPLEHCCFCIPRVGPIRSASREEGRWARGINALMKVREWTEIAASLRWKTFMRRSKSGGGVRHGKFQYDPLSYALNFDDGEGQQNRDLEDEEYVIRASFSLRYAALPVSSDSSMDLVKDAPTFP</sequence>
<evidence type="ECO:0000313" key="1">
    <source>
        <dbReference type="EMBL" id="KAH7866221.1"/>
    </source>
</evidence>
<dbReference type="Proteomes" id="UP000828048">
    <property type="component" value="Chromosome 9"/>
</dbReference>
<comment type="caution">
    <text evidence="1">The sequence shown here is derived from an EMBL/GenBank/DDBJ whole genome shotgun (WGS) entry which is preliminary data.</text>
</comment>
<keyword evidence="2" id="KW-1185">Reference proteome</keyword>
<name>A0ACB7ZJR1_9ERIC</name>
<proteinExistence type="predicted"/>
<reference evidence="1 2" key="1">
    <citation type="journal article" date="2021" name="Hortic Res">
        <title>High-quality reference genome and annotation aids understanding of berry development for evergreen blueberry (Vaccinium darrowii).</title>
        <authorList>
            <person name="Yu J."/>
            <person name="Hulse-Kemp A.M."/>
            <person name="Babiker E."/>
            <person name="Staton M."/>
        </authorList>
    </citation>
    <scope>NUCLEOTIDE SEQUENCE [LARGE SCALE GENOMIC DNA]</scope>
    <source>
        <strain evidence="2">cv. NJ 8807/NJ 8810</strain>
        <tissue evidence="1">Young leaf</tissue>
    </source>
</reference>